<dbReference type="Gene3D" id="3.30.300.20">
    <property type="match status" value="1"/>
</dbReference>
<protein>
    <submittedName>
        <fullName evidence="2">Organic hydroperoxide reductase OsmC/OhrA</fullName>
    </submittedName>
</protein>
<evidence type="ECO:0000313" key="3">
    <source>
        <dbReference type="Proteomes" id="UP001180845"/>
    </source>
</evidence>
<accession>A0AAE3ZJ53</accession>
<dbReference type="RefSeq" id="WP_310277424.1">
    <property type="nucleotide sequence ID" value="NZ_JAVDXW010000001.1"/>
</dbReference>
<proteinExistence type="inferred from homology"/>
<sequence length="134" mass="14228">MTDVHHVTTSRAVSTHVPGRVRVDERDDLVFTVSTPDAAETDSLSPEQLYAASLASCLHQAIAVEATKIGAATDGSQVHATVDLTHNGSQRFGMQAQVTIELPDVDENTAARVRSEAMATCPLVNGVEISTSDR</sequence>
<name>A0AAE3ZJ53_9ACTN</name>
<dbReference type="Proteomes" id="UP001180845">
    <property type="component" value="Unassembled WGS sequence"/>
</dbReference>
<keyword evidence="3" id="KW-1185">Reference proteome</keyword>
<evidence type="ECO:0000256" key="1">
    <source>
        <dbReference type="ARBA" id="ARBA00007378"/>
    </source>
</evidence>
<dbReference type="GO" id="GO:0006979">
    <property type="term" value="P:response to oxidative stress"/>
    <property type="evidence" value="ECO:0007669"/>
    <property type="project" value="InterPro"/>
</dbReference>
<dbReference type="InterPro" id="IPR003718">
    <property type="entry name" value="OsmC/Ohr_fam"/>
</dbReference>
<reference evidence="2" key="1">
    <citation type="submission" date="2023-07" db="EMBL/GenBank/DDBJ databases">
        <title>Sequencing the genomes of 1000 actinobacteria strains.</title>
        <authorList>
            <person name="Klenk H.-P."/>
        </authorList>
    </citation>
    <scope>NUCLEOTIDE SEQUENCE</scope>
    <source>
        <strain evidence="2">DSM 45977</strain>
    </source>
</reference>
<dbReference type="InterPro" id="IPR015946">
    <property type="entry name" value="KH_dom-like_a/b"/>
</dbReference>
<dbReference type="PANTHER" id="PTHR33797">
    <property type="entry name" value="ORGANIC HYDROPEROXIDE RESISTANCE PROTEIN-LIKE"/>
    <property type="match status" value="1"/>
</dbReference>
<comment type="caution">
    <text evidence="2">The sequence shown here is derived from an EMBL/GenBank/DDBJ whole genome shotgun (WGS) entry which is preliminary data.</text>
</comment>
<dbReference type="InterPro" id="IPR019953">
    <property type="entry name" value="OHR"/>
</dbReference>
<comment type="similarity">
    <text evidence="1">Belongs to the OsmC/Ohr family.</text>
</comment>
<gene>
    <name evidence="2" type="ORF">JOF55_004328</name>
</gene>
<organism evidence="2 3">
    <name type="scientific">Haloactinomyces albus</name>
    <dbReference type="NCBI Taxonomy" id="1352928"/>
    <lineage>
        <taxon>Bacteria</taxon>
        <taxon>Bacillati</taxon>
        <taxon>Actinomycetota</taxon>
        <taxon>Actinomycetes</taxon>
        <taxon>Actinopolysporales</taxon>
        <taxon>Actinopolysporaceae</taxon>
        <taxon>Haloactinomyces</taxon>
    </lineage>
</organism>
<dbReference type="PANTHER" id="PTHR33797:SF2">
    <property type="entry name" value="ORGANIC HYDROPEROXIDE RESISTANCE PROTEIN-LIKE"/>
    <property type="match status" value="1"/>
</dbReference>
<dbReference type="AlphaFoldDB" id="A0AAE3ZJ53"/>
<dbReference type="SUPFAM" id="SSF82784">
    <property type="entry name" value="OsmC-like"/>
    <property type="match status" value="1"/>
</dbReference>
<dbReference type="InterPro" id="IPR036102">
    <property type="entry name" value="OsmC/Ohrsf"/>
</dbReference>
<dbReference type="Pfam" id="PF02566">
    <property type="entry name" value="OsmC"/>
    <property type="match status" value="1"/>
</dbReference>
<evidence type="ECO:0000313" key="2">
    <source>
        <dbReference type="EMBL" id="MDR7304147.1"/>
    </source>
</evidence>
<dbReference type="EMBL" id="JAVDXW010000001">
    <property type="protein sequence ID" value="MDR7304147.1"/>
    <property type="molecule type" value="Genomic_DNA"/>
</dbReference>